<gene>
    <name evidence="1" type="ORF">E5353_15400</name>
</gene>
<dbReference type="SUPFAM" id="SSF102114">
    <property type="entry name" value="Radical SAM enzymes"/>
    <property type="match status" value="1"/>
</dbReference>
<sequence length="409" mass="48337">MKNYWFALKSHIYVEFKTKFTLLYDTVSGERIESDLEEGNALIRQMYEPLNLGVVSVNETMFTHSPLKEWIEEILKRNMGDLTDEADLAQKPVRLIPILNLQKDIDKFKENENSLLFFEKDVSKYLLELNIYVNDVCDKACPHCDLLCKQTHCCTATQTYHTELSLQHLQTVFQQLQYWPIHTINILGGDVLHYSQLEQLEELACQYMKELHYYLHYKNYQLHSPLETQKIELIVTFPVDEMQFEKVYTSIHLENTRFHFLIEDEAQYIQAEKLIEGLKIEAFDLTPIFTGANMSFFEENVYVDKDDIFFKIFQIREIFRNKKLNSNFFGMLHLLPHGEIKANMNTRTIGNIKEDELVDIIQKELIQNTAWRKIRDSHPCNECIYQFICASPSNYEEIIGRNNLCHIDI</sequence>
<name>A0A4S2CI85_9BACE</name>
<dbReference type="AlphaFoldDB" id="A0A4S2CI85"/>
<dbReference type="Proteomes" id="UP000309566">
    <property type="component" value="Unassembled WGS sequence"/>
</dbReference>
<dbReference type="InterPro" id="IPR026418">
    <property type="entry name" value="Pseudo_rSAM"/>
</dbReference>
<proteinExistence type="predicted"/>
<dbReference type="PANTHER" id="PTHR11228">
    <property type="entry name" value="RADICAL SAM DOMAIN PROTEIN"/>
    <property type="match status" value="1"/>
</dbReference>
<protein>
    <submittedName>
        <fullName evidence="1">TIGR04150 pseudo-rSAM protein</fullName>
    </submittedName>
</protein>
<dbReference type="PANTHER" id="PTHR11228:SF7">
    <property type="entry name" value="PQQA PEPTIDE CYCLASE"/>
    <property type="match status" value="1"/>
</dbReference>
<dbReference type="InterPro" id="IPR050377">
    <property type="entry name" value="Radical_SAM_PqqE_MftC-like"/>
</dbReference>
<accession>A0A4S2CI85</accession>
<dbReference type="RefSeq" id="WP_136000277.1">
    <property type="nucleotide sequence ID" value="NZ_SRYX01000076.1"/>
</dbReference>
<evidence type="ECO:0000313" key="1">
    <source>
        <dbReference type="EMBL" id="TGY28149.1"/>
    </source>
</evidence>
<comment type="caution">
    <text evidence="1">The sequence shown here is derived from an EMBL/GenBank/DDBJ whole genome shotgun (WGS) entry which is preliminary data.</text>
</comment>
<dbReference type="EMBL" id="SRYX01000076">
    <property type="protein sequence ID" value="TGY28149.1"/>
    <property type="molecule type" value="Genomic_DNA"/>
</dbReference>
<organism evidence="1 2">
    <name type="scientific">Bacteroides caecimuris</name>
    <dbReference type="NCBI Taxonomy" id="1796613"/>
    <lineage>
        <taxon>Bacteria</taxon>
        <taxon>Pseudomonadati</taxon>
        <taxon>Bacteroidota</taxon>
        <taxon>Bacteroidia</taxon>
        <taxon>Bacteroidales</taxon>
        <taxon>Bacteroidaceae</taxon>
        <taxon>Bacteroides</taxon>
    </lineage>
</organism>
<evidence type="ECO:0000313" key="2">
    <source>
        <dbReference type="Proteomes" id="UP000309566"/>
    </source>
</evidence>
<dbReference type="NCBIfam" id="TIGR04150">
    <property type="entry name" value="pseudo_rSAM_GG"/>
    <property type="match status" value="1"/>
</dbReference>
<reference evidence="1 2" key="1">
    <citation type="submission" date="2019-04" db="EMBL/GenBank/DDBJ databases">
        <title>Microbes associate with the intestines of laboratory mice.</title>
        <authorList>
            <person name="Navarre W."/>
            <person name="Wong E."/>
            <person name="Huang K."/>
            <person name="Tropini C."/>
            <person name="Ng K."/>
            <person name="Yu B."/>
        </authorList>
    </citation>
    <scope>NUCLEOTIDE SEQUENCE [LARGE SCALE GENOMIC DNA]</scope>
    <source>
        <strain evidence="1 2">NM63_1-25</strain>
    </source>
</reference>
<dbReference type="InterPro" id="IPR058240">
    <property type="entry name" value="rSAM_sf"/>
</dbReference>